<dbReference type="PANTHER" id="PTHR34821:SF2">
    <property type="entry name" value="INNER MEMBRANE PROTEIN YDCZ"/>
    <property type="match status" value="1"/>
</dbReference>
<evidence type="ECO:0000256" key="1">
    <source>
        <dbReference type="SAM" id="Phobius"/>
    </source>
</evidence>
<dbReference type="Pfam" id="PF04657">
    <property type="entry name" value="DMT_YdcZ"/>
    <property type="match status" value="1"/>
</dbReference>
<sequence length="122" mass="12535">MASLLSLRLGMLSSVFIIHIGGAIVALVPLVLSGGQQIREWRGVPWYALAAGALGLIVVGGVSFTIPRIGAAATATLMVVGQLLIAAAVDHFGLLGAVQRPIDLARVAGFLLLVAGAWLVTR</sequence>
<dbReference type="InterPro" id="IPR006750">
    <property type="entry name" value="YdcZ"/>
</dbReference>
<accession>A0A0N8GP70</accession>
<gene>
    <name evidence="2" type="ORF">ADN00_02000</name>
</gene>
<feature type="transmembrane region" description="Helical" evidence="1">
    <location>
        <begin position="104"/>
        <end position="121"/>
    </location>
</feature>
<dbReference type="PANTHER" id="PTHR34821">
    <property type="entry name" value="INNER MEMBRANE PROTEIN YDCZ"/>
    <property type="match status" value="1"/>
</dbReference>
<comment type="caution">
    <text evidence="2">The sequence shown here is derived from an EMBL/GenBank/DDBJ whole genome shotgun (WGS) entry which is preliminary data.</text>
</comment>
<name>A0A0N8GP70_9CHLR</name>
<keyword evidence="3" id="KW-1185">Reference proteome</keyword>
<feature type="transmembrane region" description="Helical" evidence="1">
    <location>
        <begin position="72"/>
        <end position="92"/>
    </location>
</feature>
<dbReference type="Proteomes" id="UP000050417">
    <property type="component" value="Unassembled WGS sequence"/>
</dbReference>
<dbReference type="STRING" id="1134406.ADN00_02000"/>
<evidence type="ECO:0000313" key="3">
    <source>
        <dbReference type="Proteomes" id="UP000050417"/>
    </source>
</evidence>
<keyword evidence="1" id="KW-0812">Transmembrane</keyword>
<dbReference type="AlphaFoldDB" id="A0A0N8GP70"/>
<keyword evidence="1" id="KW-0472">Membrane</keyword>
<protein>
    <recommendedName>
        <fullName evidence="4">DMT family transporter</fullName>
    </recommendedName>
</protein>
<feature type="transmembrane region" description="Helical" evidence="1">
    <location>
        <begin position="12"/>
        <end position="32"/>
    </location>
</feature>
<proteinExistence type="predicted"/>
<evidence type="ECO:0008006" key="4">
    <source>
        <dbReference type="Google" id="ProtNLM"/>
    </source>
</evidence>
<organism evidence="2 3">
    <name type="scientific">Ornatilinea apprima</name>
    <dbReference type="NCBI Taxonomy" id="1134406"/>
    <lineage>
        <taxon>Bacteria</taxon>
        <taxon>Bacillati</taxon>
        <taxon>Chloroflexota</taxon>
        <taxon>Anaerolineae</taxon>
        <taxon>Anaerolineales</taxon>
        <taxon>Anaerolineaceae</taxon>
        <taxon>Ornatilinea</taxon>
    </lineage>
</organism>
<dbReference type="EMBL" id="LGCL01000007">
    <property type="protein sequence ID" value="KPL80074.1"/>
    <property type="molecule type" value="Genomic_DNA"/>
</dbReference>
<dbReference type="GO" id="GO:0005886">
    <property type="term" value="C:plasma membrane"/>
    <property type="evidence" value="ECO:0007669"/>
    <property type="project" value="TreeGrafter"/>
</dbReference>
<reference evidence="2 3" key="1">
    <citation type="submission" date="2015-07" db="EMBL/GenBank/DDBJ databases">
        <title>Genome sequence of Ornatilinea apprima DSM 23815.</title>
        <authorList>
            <person name="Hemp J."/>
            <person name="Ward L.M."/>
            <person name="Pace L.A."/>
            <person name="Fischer W.W."/>
        </authorList>
    </citation>
    <scope>NUCLEOTIDE SEQUENCE [LARGE SCALE GENOMIC DNA]</scope>
    <source>
        <strain evidence="2 3">P3M-1</strain>
    </source>
</reference>
<keyword evidence="1" id="KW-1133">Transmembrane helix</keyword>
<evidence type="ECO:0000313" key="2">
    <source>
        <dbReference type="EMBL" id="KPL80074.1"/>
    </source>
</evidence>
<feature type="transmembrane region" description="Helical" evidence="1">
    <location>
        <begin position="44"/>
        <end position="66"/>
    </location>
</feature>